<protein>
    <submittedName>
        <fullName evidence="4">Uncharacterized protein</fullName>
    </submittedName>
</protein>
<dbReference type="EMBL" id="LXTC01000005">
    <property type="protein sequence ID" value="OBA19764.1"/>
    <property type="molecule type" value="Genomic_DNA"/>
</dbReference>
<evidence type="ECO:0000256" key="2">
    <source>
        <dbReference type="ARBA" id="ARBA00022448"/>
    </source>
</evidence>
<dbReference type="OrthoDB" id="190098at2759"/>
<proteinExistence type="inferred from homology"/>
<dbReference type="AlphaFoldDB" id="A0A1A0H6P7"/>
<dbReference type="GO" id="GO:0051601">
    <property type="term" value="P:exocyst localization"/>
    <property type="evidence" value="ECO:0007669"/>
    <property type="project" value="TreeGrafter"/>
</dbReference>
<name>A0A1A0H6P7_9ASCO</name>
<comment type="caution">
    <text evidence="4">The sequence shown here is derived from an EMBL/GenBank/DDBJ whole genome shotgun (WGS) entry which is preliminary data.</text>
</comment>
<keyword evidence="5" id="KW-1185">Reference proteome</keyword>
<evidence type="ECO:0000256" key="1">
    <source>
        <dbReference type="ARBA" id="ARBA00009447"/>
    </source>
</evidence>
<dbReference type="Gene3D" id="1.10.357.70">
    <property type="entry name" value="Exocyst complex component Sec6, C-terminal domain"/>
    <property type="match status" value="1"/>
</dbReference>
<dbReference type="PANTHER" id="PTHR21292">
    <property type="entry name" value="EXOCYST COMPLEX COMPONENT SEC6-RELATED"/>
    <property type="match status" value="1"/>
</dbReference>
<dbReference type="InterPro" id="IPR042532">
    <property type="entry name" value="EXOC3/Sec6_C"/>
</dbReference>
<keyword evidence="2" id="KW-0813">Transport</keyword>
<dbReference type="STRING" id="869754.A0A1A0H6P7"/>
<evidence type="ECO:0000313" key="4">
    <source>
        <dbReference type="EMBL" id="OBA19764.1"/>
    </source>
</evidence>
<dbReference type="GO" id="GO:0006887">
    <property type="term" value="P:exocytosis"/>
    <property type="evidence" value="ECO:0007669"/>
    <property type="project" value="UniProtKB-KW"/>
</dbReference>
<dbReference type="PANTHER" id="PTHR21292:SF1">
    <property type="entry name" value="EXOCYST COMPLEX COMPONENT 3"/>
    <property type="match status" value="1"/>
</dbReference>
<reference evidence="4 5" key="1">
    <citation type="submission" date="2016-05" db="EMBL/GenBank/DDBJ databases">
        <title>Comparative genomics of biotechnologically important yeasts.</title>
        <authorList>
            <consortium name="DOE Joint Genome Institute"/>
            <person name="Riley R."/>
            <person name="Haridas S."/>
            <person name="Wolfe K.H."/>
            <person name="Lopes M.R."/>
            <person name="Hittinger C.T."/>
            <person name="Goker M."/>
            <person name="Salamov A."/>
            <person name="Wisecaver J."/>
            <person name="Long T.M."/>
            <person name="Aerts A.L."/>
            <person name="Barry K."/>
            <person name="Choi C."/>
            <person name="Clum A."/>
            <person name="Coughlan A.Y."/>
            <person name="Deshpande S."/>
            <person name="Douglass A.P."/>
            <person name="Hanson S.J."/>
            <person name="Klenk H.-P."/>
            <person name="LaButti K."/>
            <person name="Lapidus A."/>
            <person name="Lindquist E."/>
            <person name="Lipzen A."/>
            <person name="Meier-kolthoff J.P."/>
            <person name="Ohm R.A."/>
            <person name="Otillar R.P."/>
            <person name="Pangilinan J."/>
            <person name="Peng Y."/>
            <person name="Rokas A."/>
            <person name="Rosa C.A."/>
            <person name="Scheuner C."/>
            <person name="Sibirny A.A."/>
            <person name="Slot J.C."/>
            <person name="Stielow J.B."/>
            <person name="Sun H."/>
            <person name="Kurtzman C.P."/>
            <person name="Blackwell M."/>
            <person name="Grigoriev I.V."/>
            <person name="Jeffries T.W."/>
        </authorList>
    </citation>
    <scope>NUCLEOTIDE SEQUENCE [LARGE SCALE GENOMIC DNA]</scope>
    <source>
        <strain evidence="4 5">NRRL YB-4993</strain>
    </source>
</reference>
<dbReference type="Proteomes" id="UP000092555">
    <property type="component" value="Unassembled WGS sequence"/>
</dbReference>
<dbReference type="RefSeq" id="XP_018710289.1">
    <property type="nucleotide sequence ID" value="XM_018857815.1"/>
</dbReference>
<comment type="similarity">
    <text evidence="1">Belongs to the SEC6 family.</text>
</comment>
<dbReference type="Pfam" id="PF06046">
    <property type="entry name" value="Sec6"/>
    <property type="match status" value="1"/>
</dbReference>
<accession>A0A1A0H6P7</accession>
<organism evidence="4 5">
    <name type="scientific">Metschnikowia bicuspidata var. bicuspidata NRRL YB-4993</name>
    <dbReference type="NCBI Taxonomy" id="869754"/>
    <lineage>
        <taxon>Eukaryota</taxon>
        <taxon>Fungi</taxon>
        <taxon>Dikarya</taxon>
        <taxon>Ascomycota</taxon>
        <taxon>Saccharomycotina</taxon>
        <taxon>Pichiomycetes</taxon>
        <taxon>Metschnikowiaceae</taxon>
        <taxon>Metschnikowia</taxon>
    </lineage>
</organism>
<dbReference type="Gene3D" id="1.10.357.50">
    <property type="match status" value="1"/>
</dbReference>
<dbReference type="InterPro" id="IPR010326">
    <property type="entry name" value="EXOC3/Sec6"/>
</dbReference>
<dbReference type="GeneID" id="30030791"/>
<gene>
    <name evidence="4" type="ORF">METBIDRAFT_44604</name>
</gene>
<dbReference type="GO" id="GO:0000145">
    <property type="term" value="C:exocyst"/>
    <property type="evidence" value="ECO:0007669"/>
    <property type="project" value="InterPro"/>
</dbReference>
<evidence type="ECO:0000313" key="5">
    <source>
        <dbReference type="Proteomes" id="UP000092555"/>
    </source>
</evidence>
<evidence type="ECO:0000256" key="3">
    <source>
        <dbReference type="ARBA" id="ARBA00022483"/>
    </source>
</evidence>
<keyword evidence="3" id="KW-0268">Exocytosis</keyword>
<dbReference type="GO" id="GO:0000149">
    <property type="term" value="F:SNARE binding"/>
    <property type="evidence" value="ECO:0007669"/>
    <property type="project" value="TreeGrafter"/>
</dbReference>
<sequence>MNEAALSRISSLIKVEDDLLKIEGLRLQFVKEKTSIDVKLYHTTQEQIESVSSNLEKLKTSATKLGNIKANVDRINTIHEETVMNVREYDTLKSASSVYQTMMQVQNLYTDIANFRQYIEHINSMIETEFAAVSESIEYPLDNIYRIHFNVTQARNFLEYLEVETQALSDDTQSIIRRIVAPVRKMVRNFDDLLKEIVISITEAVKEGNLEMVTRIVRIIHYETIEDLKLVLNTNLKTVGAEAKKTANYSKYRAHPRNYKKFFYDKLEESLADTFNKCLDHFQQDSMMVYDNLGWLEDELIFADRTLTQLFPDDWQISEFIFTAYYNILHKFTMDIIHSSPPAEDLMQILMYDSHYNSFIVSLWGPEKMKKIKLKSILGDELKETVLDDYSKVIVTKMTEWNEVLIEQETAVFTNREEPPDSYSLSQTIEDIDEFDHPIFYEVMTDVYVLPDFKTTLSMLKEQADVAADSGYGKVLACVIENWSVCYIKRVEAYMQLIEEEISKYMSVYNNDHCLIKGSRARRLLRILPSKPEPTYDVENMTSDELAEISKPGLVEYLTALGNTYEINHERLEDKFLPKYLSKVHLTYQARIKEAFENTDLPSSDLNGMVIRALVDVIINDLTPALSTVFTSKWYDSERAQNSGELDMAQKIVKTIEEYMLEMRGYATYEMYNITFTVTLDSLMTAYLRIGYQNILNGDGKKIDPTAVKKHKSFAEAVNRDISVLFEGLDHLFSRKDVLYLVKSLSSLEFLTTLATCENVFEEVPEIWEHEILETYYDCSVEYVRGALLCRKDIDSKMVGPLIDRLQDIKEKYHQSVPAPENEVVTLNNFVYT</sequence>